<dbReference type="PROSITE" id="PS50943">
    <property type="entry name" value="HTH_CROC1"/>
    <property type="match status" value="1"/>
</dbReference>
<accession>A0ABV2NN12</accession>
<feature type="region of interest" description="Disordered" evidence="1">
    <location>
        <begin position="1"/>
        <end position="31"/>
    </location>
</feature>
<dbReference type="InterPro" id="IPR010982">
    <property type="entry name" value="Lambda_DNA-bd_dom_sf"/>
</dbReference>
<dbReference type="RefSeq" id="WP_209650667.1">
    <property type="nucleotide sequence ID" value="NZ_JBEPNV010000001.1"/>
</dbReference>
<dbReference type="Pfam" id="PF13560">
    <property type="entry name" value="HTH_31"/>
    <property type="match status" value="1"/>
</dbReference>
<dbReference type="SMART" id="SM00530">
    <property type="entry name" value="HTH_XRE"/>
    <property type="match status" value="1"/>
</dbReference>
<dbReference type="Proteomes" id="UP001549119">
    <property type="component" value="Unassembled WGS sequence"/>
</dbReference>
<sequence>MSVTELAFLRQPAPRGPSRPRYEAGPRPQRVDGRLEQAERLRVARLIREPRLRKGMLQVEAARQLGISQALLSKWERAKQTVPPEMRTKIADLYGFDIALIDGLDMAAVAATADERVLLNRFRAASEDERRAALAAVCP</sequence>
<dbReference type="EMBL" id="JBEPNW010000002">
    <property type="protein sequence ID" value="MET3867859.1"/>
    <property type="molecule type" value="Genomic_DNA"/>
</dbReference>
<proteinExistence type="predicted"/>
<evidence type="ECO:0000256" key="1">
    <source>
        <dbReference type="SAM" id="MobiDB-lite"/>
    </source>
</evidence>
<reference evidence="3 4" key="1">
    <citation type="submission" date="2024-06" db="EMBL/GenBank/DDBJ databases">
        <title>Genomics of switchgrass bacterial isolates.</title>
        <authorList>
            <person name="Shade A."/>
        </authorList>
    </citation>
    <scope>NUCLEOTIDE SEQUENCE [LARGE SCALE GENOMIC DNA]</scope>
    <source>
        <strain evidence="3 4">PvP084</strain>
    </source>
</reference>
<dbReference type="SUPFAM" id="SSF47413">
    <property type="entry name" value="lambda repressor-like DNA-binding domains"/>
    <property type="match status" value="1"/>
</dbReference>
<organism evidence="3 4">
    <name type="scientific">Methylobacterium radiotolerans</name>
    <dbReference type="NCBI Taxonomy" id="31998"/>
    <lineage>
        <taxon>Bacteria</taxon>
        <taxon>Pseudomonadati</taxon>
        <taxon>Pseudomonadota</taxon>
        <taxon>Alphaproteobacteria</taxon>
        <taxon>Hyphomicrobiales</taxon>
        <taxon>Methylobacteriaceae</taxon>
        <taxon>Methylobacterium</taxon>
    </lineage>
</organism>
<dbReference type="Gene3D" id="1.10.260.40">
    <property type="entry name" value="lambda repressor-like DNA-binding domains"/>
    <property type="match status" value="1"/>
</dbReference>
<feature type="compositionally biased region" description="Basic and acidic residues" evidence="1">
    <location>
        <begin position="20"/>
        <end position="31"/>
    </location>
</feature>
<gene>
    <name evidence="3" type="ORF">ABIC20_005168</name>
</gene>
<evidence type="ECO:0000313" key="4">
    <source>
        <dbReference type="Proteomes" id="UP001549119"/>
    </source>
</evidence>
<dbReference type="InterPro" id="IPR001387">
    <property type="entry name" value="Cro/C1-type_HTH"/>
</dbReference>
<evidence type="ECO:0000313" key="3">
    <source>
        <dbReference type="EMBL" id="MET3867859.1"/>
    </source>
</evidence>
<evidence type="ECO:0000259" key="2">
    <source>
        <dbReference type="PROSITE" id="PS50943"/>
    </source>
</evidence>
<keyword evidence="4" id="KW-1185">Reference proteome</keyword>
<feature type="domain" description="HTH cro/C1-type" evidence="2">
    <location>
        <begin position="47"/>
        <end position="101"/>
    </location>
</feature>
<protein>
    <submittedName>
        <fullName evidence="3">Transcriptional regulator with XRE-family HTH domain</fullName>
    </submittedName>
</protein>
<name>A0ABV2NN12_9HYPH</name>
<dbReference type="CDD" id="cd00093">
    <property type="entry name" value="HTH_XRE"/>
    <property type="match status" value="1"/>
</dbReference>
<comment type="caution">
    <text evidence="3">The sequence shown here is derived from an EMBL/GenBank/DDBJ whole genome shotgun (WGS) entry which is preliminary data.</text>
</comment>